<evidence type="ECO:0000256" key="1">
    <source>
        <dbReference type="ARBA" id="ARBA00004323"/>
    </source>
</evidence>
<feature type="transmembrane region" description="Helical" evidence="6">
    <location>
        <begin position="18"/>
        <end position="37"/>
    </location>
</feature>
<comment type="similarity">
    <text evidence="2">Belongs to the glycosyltransferase 47 family.</text>
</comment>
<organism evidence="8 9">
    <name type="scientific">Erythroxylum novogranatense</name>
    <dbReference type="NCBI Taxonomy" id="1862640"/>
    <lineage>
        <taxon>Eukaryota</taxon>
        <taxon>Viridiplantae</taxon>
        <taxon>Streptophyta</taxon>
        <taxon>Embryophyta</taxon>
        <taxon>Tracheophyta</taxon>
        <taxon>Spermatophyta</taxon>
        <taxon>Magnoliopsida</taxon>
        <taxon>eudicotyledons</taxon>
        <taxon>Gunneridae</taxon>
        <taxon>Pentapetalae</taxon>
        <taxon>rosids</taxon>
        <taxon>fabids</taxon>
        <taxon>Malpighiales</taxon>
        <taxon>Erythroxylaceae</taxon>
        <taxon>Erythroxylum</taxon>
    </lineage>
</organism>
<comment type="subcellular location">
    <subcellularLocation>
        <location evidence="1">Golgi apparatus membrane</location>
        <topology evidence="1">Single-pass type II membrane protein</topology>
    </subcellularLocation>
</comment>
<dbReference type="InterPro" id="IPR040911">
    <property type="entry name" value="Exostosin_GT47"/>
</dbReference>
<comment type="caution">
    <text evidence="8">The sequence shown here is derived from an EMBL/GenBank/DDBJ whole genome shotgun (WGS) entry which is preliminary data.</text>
</comment>
<accession>A0AAV8SFE5</accession>
<dbReference type="EMBL" id="JAIWQS010000011">
    <property type="protein sequence ID" value="KAJ8750739.1"/>
    <property type="molecule type" value="Genomic_DNA"/>
</dbReference>
<keyword evidence="9" id="KW-1185">Reference proteome</keyword>
<evidence type="ECO:0000256" key="5">
    <source>
        <dbReference type="ARBA" id="ARBA00023034"/>
    </source>
</evidence>
<name>A0AAV8SFE5_9ROSI</name>
<proteinExistence type="inferred from homology"/>
<dbReference type="AlphaFoldDB" id="A0AAV8SFE5"/>
<keyword evidence="6" id="KW-1133">Transmembrane helix</keyword>
<dbReference type="InterPro" id="IPR004263">
    <property type="entry name" value="Exostosin"/>
</dbReference>
<reference evidence="8 9" key="1">
    <citation type="submission" date="2021-09" db="EMBL/GenBank/DDBJ databases">
        <title>Genomic insights and catalytic innovation underlie evolution of tropane alkaloids biosynthesis.</title>
        <authorList>
            <person name="Wang Y.-J."/>
            <person name="Tian T."/>
            <person name="Huang J.-P."/>
            <person name="Huang S.-X."/>
        </authorList>
    </citation>
    <scope>NUCLEOTIDE SEQUENCE [LARGE SCALE GENOMIC DNA]</scope>
    <source>
        <strain evidence="8">KIB-2018</strain>
        <tissue evidence="8">Leaf</tissue>
    </source>
</reference>
<evidence type="ECO:0000256" key="3">
    <source>
        <dbReference type="ARBA" id="ARBA00022676"/>
    </source>
</evidence>
<dbReference type="GO" id="GO:0000139">
    <property type="term" value="C:Golgi membrane"/>
    <property type="evidence" value="ECO:0007669"/>
    <property type="project" value="UniProtKB-SubCell"/>
</dbReference>
<evidence type="ECO:0000256" key="6">
    <source>
        <dbReference type="SAM" id="Phobius"/>
    </source>
</evidence>
<feature type="domain" description="Exostosin GT47" evidence="7">
    <location>
        <begin position="310"/>
        <end position="590"/>
    </location>
</feature>
<dbReference type="GO" id="GO:0016757">
    <property type="term" value="F:glycosyltransferase activity"/>
    <property type="evidence" value="ECO:0007669"/>
    <property type="project" value="UniProtKB-KW"/>
</dbReference>
<evidence type="ECO:0000256" key="4">
    <source>
        <dbReference type="ARBA" id="ARBA00022968"/>
    </source>
</evidence>
<evidence type="ECO:0000313" key="9">
    <source>
        <dbReference type="Proteomes" id="UP001159364"/>
    </source>
</evidence>
<evidence type="ECO:0000313" key="8">
    <source>
        <dbReference type="EMBL" id="KAJ8750739.1"/>
    </source>
</evidence>
<keyword evidence="3" id="KW-0808">Transferase</keyword>
<keyword evidence="3" id="KW-0328">Glycosyltransferase</keyword>
<evidence type="ECO:0000259" key="7">
    <source>
        <dbReference type="Pfam" id="PF03016"/>
    </source>
</evidence>
<sequence length="641" mass="73777">MDIPAAFERLYLTGLWRLLRFITTVVTVFVLFQIFVLPHGKIWSLSPANRSLVTTFVKNTTISNTLESIEMSENDPYSSNKEAEFLDEIEIEYKDKNSYLVSNKSENNEFALKVAAEHGKSSMMGYATSTNDTSIQAKGMESKYSHPKKVVQVVNIESVSGLMIGGAERRTNIWSAESRISSNSKENMGGDSRARDIFSVNLTSSVSDFSVKKESANNKLLHRASLAISSPKRSVIRQPTSINQMNSLLLQGLVSSHSMRPWRSSVRDLEILSARAMIEKAPVMRNIPGLYASAFRNFSVFKRSYELMERILKVYIYKEGKKPIFHQPKMRGIYASEGWFMKLMEGSKKFVVKDPKKAHLFYLPFSSNELRRALFGQEFQSPKDLEQYLNNYVGLIAKKYSSWNRTRGADHFLVGCHDWAPKFTRQRMANCIRSLCNANVARGFKIGKDATLPVTYIRSAEIPLEYVGGKPLAERHILAFFAGGMHGYLRPILLWHWGNKEPDMKIFGPMPRDVEGKRTYREYMKSSRYCICARGYEVHTPRVVEALLYECIPVIISDNYVPPFFEVLNWEAFAVFVQEKDIPNLRSILLSIPEEKYRAMHLRIKMVQKHFLFHKNPLKYDLFHMILHSIWYNRVFQVGSR</sequence>
<dbReference type="PANTHER" id="PTHR11062">
    <property type="entry name" value="EXOSTOSIN HEPARAN SULFATE GLYCOSYLTRANSFERASE -RELATED"/>
    <property type="match status" value="1"/>
</dbReference>
<dbReference type="Proteomes" id="UP001159364">
    <property type="component" value="Linkage Group LG11"/>
</dbReference>
<dbReference type="Pfam" id="PF03016">
    <property type="entry name" value="Exostosin_GT47"/>
    <property type="match status" value="1"/>
</dbReference>
<evidence type="ECO:0000256" key="2">
    <source>
        <dbReference type="ARBA" id="ARBA00010271"/>
    </source>
</evidence>
<protein>
    <recommendedName>
        <fullName evidence="7">Exostosin GT47 domain-containing protein</fullName>
    </recommendedName>
</protein>
<keyword evidence="4" id="KW-0735">Signal-anchor</keyword>
<keyword evidence="6" id="KW-0472">Membrane</keyword>
<dbReference type="PANTHER" id="PTHR11062:SF77">
    <property type="entry name" value="GLYCOSYLTRANSFERASE FAMILY EXOSTOSIN PROTEIN"/>
    <property type="match status" value="1"/>
</dbReference>
<keyword evidence="6" id="KW-0812">Transmembrane</keyword>
<keyword evidence="5" id="KW-0333">Golgi apparatus</keyword>
<gene>
    <name evidence="8" type="ORF">K2173_015920</name>
</gene>